<dbReference type="GeneID" id="63856048"/>
<dbReference type="Proteomes" id="UP000800039">
    <property type="component" value="Unassembled WGS sequence"/>
</dbReference>
<organism evidence="1 2">
    <name type="scientific">Cucurbitaria berberidis CBS 394.84</name>
    <dbReference type="NCBI Taxonomy" id="1168544"/>
    <lineage>
        <taxon>Eukaryota</taxon>
        <taxon>Fungi</taxon>
        <taxon>Dikarya</taxon>
        <taxon>Ascomycota</taxon>
        <taxon>Pezizomycotina</taxon>
        <taxon>Dothideomycetes</taxon>
        <taxon>Pleosporomycetidae</taxon>
        <taxon>Pleosporales</taxon>
        <taxon>Pleosporineae</taxon>
        <taxon>Cucurbitariaceae</taxon>
        <taxon>Cucurbitaria</taxon>
    </lineage>
</organism>
<protein>
    <recommendedName>
        <fullName evidence="3">V-type c subunit family protein</fullName>
    </recommendedName>
</protein>
<name>A0A9P4GPX5_9PLEO</name>
<proteinExistence type="predicted"/>
<sequence>MPPLVARQWQVLRGAPAAIGTLGRTQRLSGIPCASAWRSYAQQSTPDEKTLGHIVPLNSAILIPASIPNAQPAELIHFIRPVIRKRISKETFCVFLVTPAFAPWLLNDEVFLRKALLQAYSELWKGPSANNRYPDIHALCAVVDKLPVGRAFKFETTLGDEISRRTTEPPVAETGLEGIAYVTLPATASVSSTAPSSSEKGAIDFVLNEHTAGEQIISDSLRLPLANTIFQTGTPTTMTLTSWKSRGTTERLKLLSKTNVSHHGIRIAGRNQYVDQIIPTLSIPLVPLTVPRRVEGCMGNIIRRIVNSDGESVTASSELEGVVPRFFKSRGEPAQATSAWALVIPGSMAASMSARTTRLLAKVLDKSEKGVDKRDELWERLWRSDPPCWNMLVSKALAEGARLHRVLSGGGGWGKKAGLLSLDPVPASDALDQLNAHDLPSILSDPEDFASTLTPVIHDGDFIQFFTLPNSKIDVEANYQLDSLEKLTVLPKQNSWGWEFGTIPSTADSMPGGSWQHTTSTSRKVSVFENSFGALAEGGLTLTRRFPGKEGGSSPSVGTTMVDVPFSRFWAVEVADKANSIEHVANSYPEKDKET</sequence>
<keyword evidence="2" id="KW-1185">Reference proteome</keyword>
<dbReference type="AlphaFoldDB" id="A0A9P4GPX5"/>
<evidence type="ECO:0008006" key="3">
    <source>
        <dbReference type="Google" id="ProtNLM"/>
    </source>
</evidence>
<dbReference type="EMBL" id="ML976615">
    <property type="protein sequence ID" value="KAF1849404.1"/>
    <property type="molecule type" value="Genomic_DNA"/>
</dbReference>
<evidence type="ECO:0000313" key="2">
    <source>
        <dbReference type="Proteomes" id="UP000800039"/>
    </source>
</evidence>
<accession>A0A9P4GPX5</accession>
<comment type="caution">
    <text evidence="1">The sequence shown here is derived from an EMBL/GenBank/DDBJ whole genome shotgun (WGS) entry which is preliminary data.</text>
</comment>
<gene>
    <name evidence="1" type="ORF">K460DRAFT_90347</name>
</gene>
<dbReference type="OrthoDB" id="1744869at2759"/>
<dbReference type="RefSeq" id="XP_040791967.1">
    <property type="nucleotide sequence ID" value="XM_040938791.1"/>
</dbReference>
<reference evidence="1" key="1">
    <citation type="submission" date="2020-01" db="EMBL/GenBank/DDBJ databases">
        <authorList>
            <consortium name="DOE Joint Genome Institute"/>
            <person name="Haridas S."/>
            <person name="Albert R."/>
            <person name="Binder M."/>
            <person name="Bloem J."/>
            <person name="Labutti K."/>
            <person name="Salamov A."/>
            <person name="Andreopoulos B."/>
            <person name="Baker S.E."/>
            <person name="Barry K."/>
            <person name="Bills G."/>
            <person name="Bluhm B.H."/>
            <person name="Cannon C."/>
            <person name="Castanera R."/>
            <person name="Culley D.E."/>
            <person name="Daum C."/>
            <person name="Ezra D."/>
            <person name="Gonzalez J.B."/>
            <person name="Henrissat B."/>
            <person name="Kuo A."/>
            <person name="Liang C."/>
            <person name="Lipzen A."/>
            <person name="Lutzoni F."/>
            <person name="Magnuson J."/>
            <person name="Mondo S."/>
            <person name="Nolan M."/>
            <person name="Ohm R."/>
            <person name="Pangilinan J."/>
            <person name="Park H.-J."/>
            <person name="Ramirez L."/>
            <person name="Alfaro M."/>
            <person name="Sun H."/>
            <person name="Tritt A."/>
            <person name="Yoshinaga Y."/>
            <person name="Zwiers L.-H."/>
            <person name="Turgeon B.G."/>
            <person name="Goodwin S.B."/>
            <person name="Spatafora J.W."/>
            <person name="Crous P.W."/>
            <person name="Grigoriev I.V."/>
        </authorList>
    </citation>
    <scope>NUCLEOTIDE SEQUENCE</scope>
    <source>
        <strain evidence="1">CBS 394.84</strain>
    </source>
</reference>
<evidence type="ECO:0000313" key="1">
    <source>
        <dbReference type="EMBL" id="KAF1849404.1"/>
    </source>
</evidence>